<keyword evidence="3" id="KW-1185">Reference proteome</keyword>
<sequence length="109" mass="12402">MSLECFVVVVVVVVVKGGETMGKRTKKAPKNKQKLAMADRPRVLTAKGKIKRKRGDLQMVHSKNTSFAVKQKKGGKWIRTENERHCNIHTVCDCVRKTDPAKMRRVTNR</sequence>
<dbReference type="AlphaFoldDB" id="A0A0S4J235"/>
<keyword evidence="1" id="KW-0732">Signal</keyword>
<dbReference type="VEuPathDB" id="TriTrypDB:BSAL_78575"/>
<evidence type="ECO:0000256" key="1">
    <source>
        <dbReference type="SAM" id="SignalP"/>
    </source>
</evidence>
<dbReference type="Proteomes" id="UP000051952">
    <property type="component" value="Unassembled WGS sequence"/>
</dbReference>
<organism evidence="2 3">
    <name type="scientific">Bodo saltans</name>
    <name type="common">Flagellated protozoan</name>
    <dbReference type="NCBI Taxonomy" id="75058"/>
    <lineage>
        <taxon>Eukaryota</taxon>
        <taxon>Discoba</taxon>
        <taxon>Euglenozoa</taxon>
        <taxon>Kinetoplastea</taxon>
        <taxon>Metakinetoplastina</taxon>
        <taxon>Eubodonida</taxon>
        <taxon>Bodonidae</taxon>
        <taxon>Bodo</taxon>
    </lineage>
</organism>
<dbReference type="EMBL" id="CYKH01000780">
    <property type="protein sequence ID" value="CUG38081.1"/>
    <property type="molecule type" value="Genomic_DNA"/>
</dbReference>
<gene>
    <name evidence="2" type="ORF">BSAL_78575</name>
</gene>
<evidence type="ECO:0000313" key="3">
    <source>
        <dbReference type="Proteomes" id="UP000051952"/>
    </source>
</evidence>
<dbReference type="OMA" id="KWIRTEN"/>
<feature type="chain" id="PRO_5006621795" evidence="1">
    <location>
        <begin position="18"/>
        <end position="109"/>
    </location>
</feature>
<protein>
    <submittedName>
        <fullName evidence="2">Phosphoprotein lepp12, putative</fullName>
    </submittedName>
</protein>
<name>A0A0S4J235_BODSA</name>
<evidence type="ECO:0000313" key="2">
    <source>
        <dbReference type="EMBL" id="CUG38081.1"/>
    </source>
</evidence>
<reference evidence="3" key="1">
    <citation type="submission" date="2015-09" db="EMBL/GenBank/DDBJ databases">
        <authorList>
            <consortium name="Pathogen Informatics"/>
        </authorList>
    </citation>
    <scope>NUCLEOTIDE SEQUENCE [LARGE SCALE GENOMIC DNA]</scope>
    <source>
        <strain evidence="3">Lake Konstanz</strain>
    </source>
</reference>
<accession>A0A0S4J235</accession>
<dbReference type="OrthoDB" id="260185at2759"/>
<proteinExistence type="predicted"/>
<feature type="signal peptide" evidence="1">
    <location>
        <begin position="1"/>
        <end position="17"/>
    </location>
</feature>